<dbReference type="eggNOG" id="COG1792">
    <property type="taxonomic scope" value="Bacteria"/>
</dbReference>
<dbReference type="NCBIfam" id="TIGR00219">
    <property type="entry name" value="mreC"/>
    <property type="match status" value="1"/>
</dbReference>
<dbReference type="Pfam" id="PF04085">
    <property type="entry name" value="MreC"/>
    <property type="match status" value="1"/>
</dbReference>
<dbReference type="KEGG" id="dno:DNO_0966"/>
<protein>
    <recommendedName>
        <fullName evidence="2 5">Cell shape-determining protein MreC</fullName>
    </recommendedName>
    <alternativeName>
        <fullName evidence="4 5">Cell shape protein MreC</fullName>
    </alternativeName>
</protein>
<dbReference type="PANTHER" id="PTHR34138:SF1">
    <property type="entry name" value="CELL SHAPE-DETERMINING PROTEIN MREC"/>
    <property type="match status" value="1"/>
</dbReference>
<keyword evidence="8" id="KW-1185">Reference proteome</keyword>
<evidence type="ECO:0000313" key="7">
    <source>
        <dbReference type="EMBL" id="ABQ13749.1"/>
    </source>
</evidence>
<dbReference type="InterPro" id="IPR042175">
    <property type="entry name" value="Cell/Rod_MreC_2"/>
</dbReference>
<evidence type="ECO:0000256" key="5">
    <source>
        <dbReference type="PIRNR" id="PIRNR038471"/>
    </source>
</evidence>
<dbReference type="PANTHER" id="PTHR34138">
    <property type="entry name" value="CELL SHAPE-DETERMINING PROTEIN MREC"/>
    <property type="match status" value="1"/>
</dbReference>
<feature type="domain" description="Rod shape-determining protein MreC beta-barrel core" evidence="6">
    <location>
        <begin position="127"/>
        <end position="266"/>
    </location>
</feature>
<dbReference type="GO" id="GO:0005886">
    <property type="term" value="C:plasma membrane"/>
    <property type="evidence" value="ECO:0007669"/>
    <property type="project" value="TreeGrafter"/>
</dbReference>
<dbReference type="InterPro" id="IPR055342">
    <property type="entry name" value="MreC_beta-barrel_core"/>
</dbReference>
<sequence>MLTRRGWVLRTTFAAFLSLSLLIAQGTGSWLQPVQAELYQWIYHPLRAVIQAPWLNLRQYLYQWQNKKALASRCDNLLRENEMLRAQMQLLGHLQAENRRLRMLMESVANVTEPVMVAELSDTMIEGYRETVMINKGARDGVYEHQAVIDPHGLIGQVIAVYPNQAEVMLISDGRSRVPVYIERTHQRALLSGSAEAGVLTMPALRLETDIRIGDHLLSSGLGGIFPRGYPVAEVVSVNREQRYGFLQVRLKPLAHLQTMLEVLLLDRRQLADSLYIPVGPPAPEKEEEK</sequence>
<dbReference type="InterPro" id="IPR042177">
    <property type="entry name" value="Cell/Rod_1"/>
</dbReference>
<dbReference type="EMBL" id="CP000513">
    <property type="protein sequence ID" value="ABQ13749.1"/>
    <property type="molecule type" value="Genomic_DNA"/>
</dbReference>
<comment type="function">
    <text evidence="5">Involved in formation and maintenance of cell shape.</text>
</comment>
<dbReference type="Proteomes" id="UP000000248">
    <property type="component" value="Chromosome"/>
</dbReference>
<gene>
    <name evidence="7" type="primary">mreC</name>
    <name evidence="7" type="ordered locus">DNO_0966</name>
</gene>
<evidence type="ECO:0000259" key="6">
    <source>
        <dbReference type="Pfam" id="PF04085"/>
    </source>
</evidence>
<organism evidence="7 8">
    <name type="scientific">Dichelobacter nodosus (strain VCS1703A)</name>
    <dbReference type="NCBI Taxonomy" id="246195"/>
    <lineage>
        <taxon>Bacteria</taxon>
        <taxon>Pseudomonadati</taxon>
        <taxon>Pseudomonadota</taxon>
        <taxon>Gammaproteobacteria</taxon>
        <taxon>Cardiobacteriales</taxon>
        <taxon>Cardiobacteriaceae</taxon>
        <taxon>Dichelobacter</taxon>
    </lineage>
</organism>
<dbReference type="OrthoDB" id="9808025at2"/>
<evidence type="ECO:0000313" key="8">
    <source>
        <dbReference type="Proteomes" id="UP000000248"/>
    </source>
</evidence>
<evidence type="ECO:0000256" key="3">
    <source>
        <dbReference type="ARBA" id="ARBA00022960"/>
    </source>
</evidence>
<accession>A5EY28</accession>
<evidence type="ECO:0000256" key="2">
    <source>
        <dbReference type="ARBA" id="ARBA00013855"/>
    </source>
</evidence>
<evidence type="ECO:0000256" key="1">
    <source>
        <dbReference type="ARBA" id="ARBA00009369"/>
    </source>
</evidence>
<dbReference type="AlphaFoldDB" id="A5EY28"/>
<reference evidence="7 8" key="1">
    <citation type="journal article" date="2007" name="Nat. Biotechnol.">
        <title>Genome sequence and identification of candidate vaccine antigens from the animal pathogen Dichelobacter nodosus.</title>
        <authorList>
            <person name="Myers G.S."/>
            <person name="Parker D."/>
            <person name="Al-Hasani K."/>
            <person name="Kennan R.M."/>
            <person name="Seemann T."/>
            <person name="Ren Q."/>
            <person name="Badger J.H."/>
            <person name="Selengut J.D."/>
            <person name="Deboy R.T."/>
            <person name="Tettelin H."/>
            <person name="Boyce J.D."/>
            <person name="McCarl V.P."/>
            <person name="Han X."/>
            <person name="Nelson W.C."/>
            <person name="Madupu R."/>
            <person name="Mohamoud Y."/>
            <person name="Holley T."/>
            <person name="Fedorova N."/>
            <person name="Khouri H."/>
            <person name="Bottomley S.P."/>
            <person name="Whittington R.J."/>
            <person name="Adler B."/>
            <person name="Songer J.G."/>
            <person name="Rood J.I."/>
            <person name="Paulsen I.T."/>
        </authorList>
    </citation>
    <scope>NUCLEOTIDE SEQUENCE [LARGE SCALE GENOMIC DNA]</scope>
    <source>
        <strain evidence="7 8">VCS1703A</strain>
    </source>
</reference>
<dbReference type="Gene3D" id="2.40.10.350">
    <property type="entry name" value="Rod shape-determining protein MreC, domain 2"/>
    <property type="match status" value="1"/>
</dbReference>
<dbReference type="InterPro" id="IPR007221">
    <property type="entry name" value="MreC"/>
</dbReference>
<name>A5EY28_DICNV</name>
<comment type="similarity">
    <text evidence="1 5">Belongs to the MreC family.</text>
</comment>
<dbReference type="RefSeq" id="WP_012031279.1">
    <property type="nucleotide sequence ID" value="NC_009446.1"/>
</dbReference>
<dbReference type="Gene3D" id="2.40.10.340">
    <property type="entry name" value="Rod shape-determining protein MreC, domain 1"/>
    <property type="match status" value="1"/>
</dbReference>
<dbReference type="HOGENOM" id="CLU_042663_2_0_6"/>
<dbReference type="GO" id="GO:0008360">
    <property type="term" value="P:regulation of cell shape"/>
    <property type="evidence" value="ECO:0007669"/>
    <property type="project" value="UniProtKB-KW"/>
</dbReference>
<keyword evidence="3 5" id="KW-0133">Cell shape</keyword>
<dbReference type="STRING" id="246195.DNO_0966"/>
<dbReference type="PIRSF" id="PIRSF038471">
    <property type="entry name" value="MreC"/>
    <property type="match status" value="1"/>
</dbReference>
<proteinExistence type="inferred from homology"/>
<evidence type="ECO:0000256" key="4">
    <source>
        <dbReference type="ARBA" id="ARBA00032089"/>
    </source>
</evidence>